<dbReference type="GO" id="GO:0019509">
    <property type="term" value="P:L-methionine salvage from methylthioadenosine"/>
    <property type="evidence" value="ECO:0007669"/>
    <property type="project" value="UniProtKB-UniRule"/>
</dbReference>
<dbReference type="NCBIfam" id="TIGR01549">
    <property type="entry name" value="HAD-SF-IA-v1"/>
    <property type="match status" value="1"/>
</dbReference>
<evidence type="ECO:0000256" key="1">
    <source>
        <dbReference type="ARBA" id="ARBA00022605"/>
    </source>
</evidence>
<comment type="catalytic activity">
    <reaction evidence="4">
        <text>5-methylsulfanyl-2,3-dioxopentyl phosphate + H2O = 1,2-dihydroxy-5-(methylsulfanyl)pent-1-en-3-one + phosphate</text>
        <dbReference type="Rhea" id="RHEA:21700"/>
        <dbReference type="ChEBI" id="CHEBI:15377"/>
        <dbReference type="ChEBI" id="CHEBI:43474"/>
        <dbReference type="ChEBI" id="CHEBI:49252"/>
        <dbReference type="ChEBI" id="CHEBI:58828"/>
        <dbReference type="EC" id="3.1.3.77"/>
    </reaction>
</comment>
<keyword evidence="4" id="KW-0460">Magnesium</keyword>
<evidence type="ECO:0000313" key="6">
    <source>
        <dbReference type="Proteomes" id="UP001204445"/>
    </source>
</evidence>
<dbReference type="EC" id="3.1.3.77" evidence="4"/>
<dbReference type="InterPro" id="IPR023943">
    <property type="entry name" value="Enolase-ppase_E1"/>
</dbReference>
<proteinExistence type="inferred from homology"/>
<dbReference type="EMBL" id="JANUCT010000015">
    <property type="protein sequence ID" value="MCS3904035.1"/>
    <property type="molecule type" value="Genomic_DNA"/>
</dbReference>
<keyword evidence="4" id="KW-0479">Metal-binding</keyword>
<comment type="caution">
    <text evidence="5">The sequence shown here is derived from an EMBL/GenBank/DDBJ whole genome shotgun (WGS) entry which is preliminary data.</text>
</comment>
<dbReference type="InterPro" id="IPR023214">
    <property type="entry name" value="HAD_sf"/>
</dbReference>
<dbReference type="PANTHER" id="PTHR20371">
    <property type="entry name" value="ENOLASE-PHOSPHATASE E1"/>
    <property type="match status" value="1"/>
</dbReference>
<dbReference type="RefSeq" id="WP_259056127.1">
    <property type="nucleotide sequence ID" value="NZ_JANUCT010000015.1"/>
</dbReference>
<dbReference type="SFLD" id="SFLDF00044">
    <property type="entry name" value="enolase-phosphatase"/>
    <property type="match status" value="1"/>
</dbReference>
<dbReference type="PRINTS" id="PR00413">
    <property type="entry name" value="HADHALOGNASE"/>
</dbReference>
<keyword evidence="6" id="KW-1185">Reference proteome</keyword>
<dbReference type="GO" id="GO:0043715">
    <property type="term" value="F:2,3-diketo-5-methylthiopentyl-1-phosphate enolase activity"/>
    <property type="evidence" value="ECO:0007669"/>
    <property type="project" value="UniProtKB-UniRule"/>
</dbReference>
<dbReference type="SFLD" id="SFLDG01133">
    <property type="entry name" value="C1.5.4:_Enolase-phosphatase_Li"/>
    <property type="match status" value="1"/>
</dbReference>
<dbReference type="SFLD" id="SFLDS00003">
    <property type="entry name" value="Haloacid_Dehalogenase"/>
    <property type="match status" value="1"/>
</dbReference>
<protein>
    <recommendedName>
        <fullName evidence="4">Enolase-phosphatase E1</fullName>
        <ecNumber evidence="4">3.1.3.77</ecNumber>
    </recommendedName>
    <alternativeName>
        <fullName evidence="4">2,3-diketo-5-methylthio-1-phosphopentane phosphatase</fullName>
    </alternativeName>
</protein>
<dbReference type="Pfam" id="PF00702">
    <property type="entry name" value="Hydrolase"/>
    <property type="match status" value="1"/>
</dbReference>
<comment type="pathway">
    <text evidence="4">Amino-acid biosynthesis; L-methionine biosynthesis via salvage pathway; L-methionine from S-methyl-5-thio-alpha-D-ribose 1-phosphate: step 3/6.</text>
</comment>
<comment type="subunit">
    <text evidence="4">Monomer.</text>
</comment>
<comment type="similarity">
    <text evidence="4">Belongs to the HAD-like hydrolase superfamily. MasA/MtnC family.</text>
</comment>
<evidence type="ECO:0000256" key="4">
    <source>
        <dbReference type="HAMAP-Rule" id="MF_01681"/>
    </source>
</evidence>
<dbReference type="SUPFAM" id="SSF56784">
    <property type="entry name" value="HAD-like"/>
    <property type="match status" value="1"/>
</dbReference>
<dbReference type="Proteomes" id="UP001204445">
    <property type="component" value="Unassembled WGS sequence"/>
</dbReference>
<dbReference type="CDD" id="cd01629">
    <property type="entry name" value="HAD_EP"/>
    <property type="match status" value="1"/>
</dbReference>
<dbReference type="GO" id="GO:0000287">
    <property type="term" value="F:magnesium ion binding"/>
    <property type="evidence" value="ECO:0007669"/>
    <property type="project" value="UniProtKB-UniRule"/>
</dbReference>
<gene>
    <name evidence="4" type="primary">mtnC</name>
    <name evidence="5" type="ORF">J2T55_002068</name>
</gene>
<keyword evidence="3 4" id="KW-0486">Methionine biosynthesis</keyword>
<dbReference type="InterPro" id="IPR036412">
    <property type="entry name" value="HAD-like_sf"/>
</dbReference>
<dbReference type="PANTHER" id="PTHR20371:SF1">
    <property type="entry name" value="ENOLASE-PHOSPHATASE E1"/>
    <property type="match status" value="1"/>
</dbReference>
<dbReference type="GO" id="GO:0043874">
    <property type="term" value="F:acireductone synthase activity"/>
    <property type="evidence" value="ECO:0007669"/>
    <property type="project" value="UniProtKB-EC"/>
</dbReference>
<comment type="pathway">
    <text evidence="4">Amino-acid biosynthesis; L-methionine biosynthesis via salvage pathway; L-methionine from S-methyl-5-thio-alpha-D-ribose 1-phosphate: step 4/6.</text>
</comment>
<dbReference type="InterPro" id="IPR006439">
    <property type="entry name" value="HAD-SF_hydro_IA"/>
</dbReference>
<accession>A0AAE3HKI3</accession>
<comment type="cofactor">
    <cofactor evidence="4">
        <name>Mg(2+)</name>
        <dbReference type="ChEBI" id="CHEBI:18420"/>
    </cofactor>
    <text evidence="4">Binds 1 Mg(2+) ion per subunit.</text>
</comment>
<dbReference type="SFLD" id="SFLDG01129">
    <property type="entry name" value="C1.5:_HAD__Beta-PGM__Phosphata"/>
    <property type="match status" value="1"/>
</dbReference>
<dbReference type="NCBIfam" id="TIGR01691">
    <property type="entry name" value="enolase-ppase"/>
    <property type="match status" value="1"/>
</dbReference>
<dbReference type="AlphaFoldDB" id="A0AAE3HKI3"/>
<dbReference type="Gene3D" id="3.40.50.1000">
    <property type="entry name" value="HAD superfamily/HAD-like"/>
    <property type="match status" value="1"/>
</dbReference>
<evidence type="ECO:0000256" key="3">
    <source>
        <dbReference type="ARBA" id="ARBA00023167"/>
    </source>
</evidence>
<dbReference type="GO" id="GO:0043716">
    <property type="term" value="F:2-hydroxy-3-keto-5-methylthiopentenyl-1-phosphate phosphatase activity"/>
    <property type="evidence" value="ECO:0007669"/>
    <property type="project" value="UniProtKB-UniRule"/>
</dbReference>
<keyword evidence="2 4" id="KW-0378">Hydrolase</keyword>
<organism evidence="5 6">
    <name type="scientific">Methylohalomonas lacus</name>
    <dbReference type="NCBI Taxonomy" id="398773"/>
    <lineage>
        <taxon>Bacteria</taxon>
        <taxon>Pseudomonadati</taxon>
        <taxon>Pseudomonadota</taxon>
        <taxon>Gammaproteobacteria</taxon>
        <taxon>Methylohalomonadales</taxon>
        <taxon>Methylohalomonadaceae</taxon>
        <taxon>Methylohalomonas</taxon>
    </lineage>
</organism>
<keyword evidence="1 4" id="KW-0028">Amino-acid biosynthesis</keyword>
<dbReference type="HAMAP" id="MF_01681">
    <property type="entry name" value="Salvage_MtnC"/>
    <property type="match status" value="1"/>
</dbReference>
<evidence type="ECO:0000256" key="2">
    <source>
        <dbReference type="ARBA" id="ARBA00022801"/>
    </source>
</evidence>
<name>A0AAE3HKI3_9GAMM</name>
<sequence length="223" mass="25043">MSQAILTDIEGTTTSLSFVHDVLFPYARKHLPAFIREHQHEAEVKALLDDLREQQQRYLNEGQIIDLLIYWVEEDRKDTVLKSLQGLLWRRGYESGDFTGHIYEDAARRLQQWHATGLQLAIFSSGSVAAQKLLFGYSDYGDLTPLFSHYFDTTTGAKREAGAYTRIAETMHQAPADILFLSDVIEELNAARAAGLQTTQLVREGQATGEHPVASTFDAIQVG</sequence>
<dbReference type="Gene3D" id="1.10.720.60">
    <property type="match status" value="1"/>
</dbReference>
<evidence type="ECO:0000313" key="5">
    <source>
        <dbReference type="EMBL" id="MCS3904035.1"/>
    </source>
</evidence>
<comment type="function">
    <text evidence="4">Bifunctional enzyme that catalyzes the enolization of 2,3-diketo-5-methylthiopentyl-1-phosphate (DK-MTP-1-P) into the intermediate 2-hydroxy-3-keto-5-methylthiopentenyl-1-phosphate (HK-MTPenyl-1-P), which is then dephosphorylated to form the acireductone 1,2-dihydroxy-3-keto-5-methylthiopentene (DHK-MTPene).</text>
</comment>
<reference evidence="5" key="1">
    <citation type="submission" date="2022-08" db="EMBL/GenBank/DDBJ databases">
        <title>Genomic Encyclopedia of Type Strains, Phase III (KMG-III): the genomes of soil and plant-associated and newly described type strains.</title>
        <authorList>
            <person name="Whitman W."/>
        </authorList>
    </citation>
    <scope>NUCLEOTIDE SEQUENCE</scope>
    <source>
        <strain evidence="5">HMT 1</strain>
    </source>
</reference>